<dbReference type="CDD" id="cd00082">
    <property type="entry name" value="HisKA"/>
    <property type="match status" value="1"/>
</dbReference>
<dbReference type="Proteomes" id="UP000245697">
    <property type="component" value="Unassembled WGS sequence"/>
</dbReference>
<dbReference type="Pfam" id="PF00512">
    <property type="entry name" value="HisKA"/>
    <property type="match status" value="1"/>
</dbReference>
<keyword evidence="10 11" id="KW-0472">Membrane</keyword>
<proteinExistence type="predicted"/>
<dbReference type="InterPro" id="IPR004358">
    <property type="entry name" value="Sig_transdc_His_kin-like_C"/>
</dbReference>
<dbReference type="PROSITE" id="PS50109">
    <property type="entry name" value="HIS_KIN"/>
    <property type="match status" value="1"/>
</dbReference>
<name>A0A316F2X7_9ACTN</name>
<dbReference type="Gene3D" id="1.10.287.130">
    <property type="match status" value="1"/>
</dbReference>
<reference evidence="14 15" key="1">
    <citation type="submission" date="2018-05" db="EMBL/GenBank/DDBJ databases">
        <title>Genomic Encyclopedia of Archaeal and Bacterial Type Strains, Phase II (KMG-II): from individual species to whole genera.</title>
        <authorList>
            <person name="Goeker M."/>
        </authorList>
    </citation>
    <scope>NUCLEOTIDE SEQUENCE [LARGE SCALE GENOMIC DNA]</scope>
    <source>
        <strain evidence="14 15">DSM 45184</strain>
    </source>
</reference>
<accession>A0A316F2X7</accession>
<dbReference type="InterPro" id="IPR003661">
    <property type="entry name" value="HisK_dim/P_dom"/>
</dbReference>
<evidence type="ECO:0000256" key="10">
    <source>
        <dbReference type="ARBA" id="ARBA00023136"/>
    </source>
</evidence>
<dbReference type="CDD" id="cd06225">
    <property type="entry name" value="HAMP"/>
    <property type="match status" value="1"/>
</dbReference>
<comment type="catalytic activity">
    <reaction evidence="1">
        <text>ATP + protein L-histidine = ADP + protein N-phospho-L-histidine.</text>
        <dbReference type="EC" id="2.7.13.3"/>
    </reaction>
</comment>
<dbReference type="PROSITE" id="PS50885">
    <property type="entry name" value="HAMP"/>
    <property type="match status" value="1"/>
</dbReference>
<dbReference type="GO" id="GO:0000155">
    <property type="term" value="F:phosphorelay sensor kinase activity"/>
    <property type="evidence" value="ECO:0007669"/>
    <property type="project" value="InterPro"/>
</dbReference>
<evidence type="ECO:0000256" key="5">
    <source>
        <dbReference type="ARBA" id="ARBA00022679"/>
    </source>
</evidence>
<dbReference type="InterPro" id="IPR036890">
    <property type="entry name" value="HATPase_C_sf"/>
</dbReference>
<keyword evidence="15" id="KW-1185">Reference proteome</keyword>
<organism evidence="14 15">
    <name type="scientific">Actinoplanes xinjiangensis</name>
    <dbReference type="NCBI Taxonomy" id="512350"/>
    <lineage>
        <taxon>Bacteria</taxon>
        <taxon>Bacillati</taxon>
        <taxon>Actinomycetota</taxon>
        <taxon>Actinomycetes</taxon>
        <taxon>Micromonosporales</taxon>
        <taxon>Micromonosporaceae</taxon>
        <taxon>Actinoplanes</taxon>
    </lineage>
</organism>
<evidence type="ECO:0000256" key="7">
    <source>
        <dbReference type="ARBA" id="ARBA00022777"/>
    </source>
</evidence>
<dbReference type="GO" id="GO:0005886">
    <property type="term" value="C:plasma membrane"/>
    <property type="evidence" value="ECO:0007669"/>
    <property type="project" value="UniProtKB-SubCell"/>
</dbReference>
<dbReference type="PRINTS" id="PR00344">
    <property type="entry name" value="BCTRLSENSOR"/>
</dbReference>
<dbReference type="AlphaFoldDB" id="A0A316F2X7"/>
<dbReference type="Gene3D" id="6.10.340.10">
    <property type="match status" value="1"/>
</dbReference>
<feature type="transmembrane region" description="Helical" evidence="11">
    <location>
        <begin position="145"/>
        <end position="163"/>
    </location>
</feature>
<dbReference type="CDD" id="cd00075">
    <property type="entry name" value="HATPase"/>
    <property type="match status" value="1"/>
</dbReference>
<dbReference type="InterPro" id="IPR003660">
    <property type="entry name" value="HAMP_dom"/>
</dbReference>
<evidence type="ECO:0000256" key="1">
    <source>
        <dbReference type="ARBA" id="ARBA00000085"/>
    </source>
</evidence>
<dbReference type="SUPFAM" id="SSF55874">
    <property type="entry name" value="ATPase domain of HSP90 chaperone/DNA topoisomerase II/histidine kinase"/>
    <property type="match status" value="1"/>
</dbReference>
<dbReference type="Pfam" id="PF02518">
    <property type="entry name" value="HATPase_c"/>
    <property type="match status" value="1"/>
</dbReference>
<evidence type="ECO:0000256" key="9">
    <source>
        <dbReference type="ARBA" id="ARBA00023012"/>
    </source>
</evidence>
<keyword evidence="7 14" id="KW-0418">Kinase</keyword>
<dbReference type="SMART" id="SM00387">
    <property type="entry name" value="HATPase_c"/>
    <property type="match status" value="1"/>
</dbReference>
<evidence type="ECO:0000256" key="2">
    <source>
        <dbReference type="ARBA" id="ARBA00004236"/>
    </source>
</evidence>
<keyword evidence="8 11" id="KW-1133">Transmembrane helix</keyword>
<dbReference type="SMART" id="SM00304">
    <property type="entry name" value="HAMP"/>
    <property type="match status" value="1"/>
</dbReference>
<dbReference type="PANTHER" id="PTHR45436:SF5">
    <property type="entry name" value="SENSOR HISTIDINE KINASE TRCS"/>
    <property type="match status" value="1"/>
</dbReference>
<dbReference type="InterPro" id="IPR003594">
    <property type="entry name" value="HATPase_dom"/>
</dbReference>
<evidence type="ECO:0000256" key="6">
    <source>
        <dbReference type="ARBA" id="ARBA00022692"/>
    </source>
</evidence>
<keyword evidence="4" id="KW-0597">Phosphoprotein</keyword>
<comment type="subcellular location">
    <subcellularLocation>
        <location evidence="2">Cell membrane</location>
    </subcellularLocation>
</comment>
<dbReference type="EMBL" id="QGGR01000022">
    <property type="protein sequence ID" value="PWK39440.1"/>
    <property type="molecule type" value="Genomic_DNA"/>
</dbReference>
<evidence type="ECO:0000256" key="3">
    <source>
        <dbReference type="ARBA" id="ARBA00012438"/>
    </source>
</evidence>
<keyword evidence="6 11" id="KW-0812">Transmembrane</keyword>
<evidence type="ECO:0000259" key="13">
    <source>
        <dbReference type="PROSITE" id="PS50885"/>
    </source>
</evidence>
<protein>
    <recommendedName>
        <fullName evidence="3">histidine kinase</fullName>
        <ecNumber evidence="3">2.7.13.3</ecNumber>
    </recommendedName>
</protein>
<evidence type="ECO:0000256" key="4">
    <source>
        <dbReference type="ARBA" id="ARBA00022553"/>
    </source>
</evidence>
<feature type="transmembrane region" description="Helical" evidence="11">
    <location>
        <begin position="17"/>
        <end position="44"/>
    </location>
</feature>
<evidence type="ECO:0000256" key="8">
    <source>
        <dbReference type="ARBA" id="ARBA00022989"/>
    </source>
</evidence>
<evidence type="ECO:0000313" key="14">
    <source>
        <dbReference type="EMBL" id="PWK39440.1"/>
    </source>
</evidence>
<dbReference type="SUPFAM" id="SSF47384">
    <property type="entry name" value="Homodimeric domain of signal transducing histidine kinase"/>
    <property type="match status" value="1"/>
</dbReference>
<evidence type="ECO:0000259" key="12">
    <source>
        <dbReference type="PROSITE" id="PS50109"/>
    </source>
</evidence>
<dbReference type="SMART" id="SM00388">
    <property type="entry name" value="HisKA"/>
    <property type="match status" value="1"/>
</dbReference>
<dbReference type="SUPFAM" id="SSF158472">
    <property type="entry name" value="HAMP domain-like"/>
    <property type="match status" value="1"/>
</dbReference>
<dbReference type="OrthoDB" id="5242752at2"/>
<keyword evidence="5" id="KW-0808">Transferase</keyword>
<dbReference type="InterPro" id="IPR005467">
    <property type="entry name" value="His_kinase_dom"/>
</dbReference>
<evidence type="ECO:0000313" key="15">
    <source>
        <dbReference type="Proteomes" id="UP000245697"/>
    </source>
</evidence>
<feature type="domain" description="HAMP" evidence="13">
    <location>
        <begin position="168"/>
        <end position="220"/>
    </location>
</feature>
<dbReference type="InterPro" id="IPR036097">
    <property type="entry name" value="HisK_dim/P_sf"/>
</dbReference>
<comment type="caution">
    <text evidence="14">The sequence shown here is derived from an EMBL/GenBank/DDBJ whole genome shotgun (WGS) entry which is preliminary data.</text>
</comment>
<dbReference type="InterPro" id="IPR050428">
    <property type="entry name" value="TCS_sensor_his_kinase"/>
</dbReference>
<dbReference type="RefSeq" id="WP_109600575.1">
    <property type="nucleotide sequence ID" value="NZ_BONA01000075.1"/>
</dbReference>
<dbReference type="Gene3D" id="3.30.565.10">
    <property type="entry name" value="Histidine kinase-like ATPase, C-terminal domain"/>
    <property type="match status" value="1"/>
</dbReference>
<keyword evidence="9" id="KW-0902">Two-component regulatory system</keyword>
<dbReference type="FunFam" id="1.10.287.130:FF:000001">
    <property type="entry name" value="Two-component sensor histidine kinase"/>
    <property type="match status" value="1"/>
</dbReference>
<gene>
    <name evidence="14" type="ORF">BC793_12212</name>
</gene>
<sequence>MTGIAATHHRRPLRHRLIMLMVTVVTTILLITVVAFMTLIFQLLSGERDERLTAALATTGEYTDVTLQIVDSSGRTRSILQIQGRGGPAAPTAEAAAAAVQAAHPITVTGPDGAWRLAARPQPDGTWLLAGQPIDGERRLHDRLALIWCGTVLVILLVTAGLTRHLIRYGLRPLTAVADEATRIHAGDLTRRLPAATSDEIGQLAAAVNGMLDRVQTALHERQQADERLRRFVDDAGHELRTPVTAIRGWADLYRRGAIPDSEIPTAMRRIRQETERVGSLVDQLLQLASLDQPTGGPGRQETRRTVDLAEIVRDAVLDARAVDADRPITADLPPTGTGLVRGDAMALHQVVANLLANVRAHTPPGTAARLHLQRQVAGGDRIVLRVADDGPGVPAEVRDRVFDRFFRVDPARAHRDSSGAGLGLSIVAAIVADHGGDIRAEPGDGFTVRISLPAARPASAR</sequence>
<dbReference type="EC" id="2.7.13.3" evidence="3"/>
<feature type="domain" description="Histidine kinase" evidence="12">
    <location>
        <begin position="235"/>
        <end position="457"/>
    </location>
</feature>
<dbReference type="Pfam" id="PF00672">
    <property type="entry name" value="HAMP"/>
    <property type="match status" value="1"/>
</dbReference>
<dbReference type="PANTHER" id="PTHR45436">
    <property type="entry name" value="SENSOR HISTIDINE KINASE YKOH"/>
    <property type="match status" value="1"/>
</dbReference>
<evidence type="ECO:0000256" key="11">
    <source>
        <dbReference type="SAM" id="Phobius"/>
    </source>
</evidence>